<name>A0A835HTL9_9MAGN</name>
<proteinExistence type="inferred from homology"/>
<dbReference type="GO" id="GO:0006367">
    <property type="term" value="P:transcription initiation at RNA polymerase II promoter"/>
    <property type="evidence" value="ECO:0007669"/>
    <property type="project" value="UniProtKB-UniRule"/>
</dbReference>
<keyword evidence="7 8" id="KW-0539">Nucleus</keyword>
<dbReference type="SUPFAM" id="SSF142897">
    <property type="entry name" value="TFB5-like"/>
    <property type="match status" value="1"/>
</dbReference>
<comment type="similarity">
    <text evidence="2 8">Belongs to the TFB5 family.</text>
</comment>
<protein>
    <recommendedName>
        <fullName evidence="8">General transcription and DNA repair factor IIH subunit TFB5</fullName>
    </recommendedName>
</protein>
<accession>A0A835HTL9</accession>
<evidence type="ECO:0000256" key="4">
    <source>
        <dbReference type="ARBA" id="ARBA00023015"/>
    </source>
</evidence>
<dbReference type="Gene3D" id="3.30.70.1220">
    <property type="entry name" value="TFB5-like"/>
    <property type="match status" value="1"/>
</dbReference>
<evidence type="ECO:0000256" key="7">
    <source>
        <dbReference type="ARBA" id="ARBA00023242"/>
    </source>
</evidence>
<evidence type="ECO:0000256" key="1">
    <source>
        <dbReference type="ARBA" id="ARBA00004123"/>
    </source>
</evidence>
<comment type="subcellular location">
    <subcellularLocation>
        <location evidence="1 8">Nucleus</location>
    </subcellularLocation>
</comment>
<dbReference type="Proteomes" id="UP000631114">
    <property type="component" value="Unassembled WGS sequence"/>
</dbReference>
<dbReference type="PANTHER" id="PTHR28580">
    <property type="entry name" value="GENERAL TRANSCRIPTION FACTOR IIH SUBUNIT 5"/>
    <property type="match status" value="1"/>
</dbReference>
<gene>
    <name evidence="9" type="ORF">IFM89_004777</name>
</gene>
<dbReference type="InterPro" id="IPR035935">
    <property type="entry name" value="TFB5-like_sf"/>
</dbReference>
<dbReference type="GO" id="GO:0006294">
    <property type="term" value="P:nucleotide-excision repair, preincision complex assembly"/>
    <property type="evidence" value="ECO:0007669"/>
    <property type="project" value="TreeGrafter"/>
</dbReference>
<dbReference type="PANTHER" id="PTHR28580:SF1">
    <property type="entry name" value="GENERAL TRANSCRIPTION FACTOR IIH SUBUNIT 5"/>
    <property type="match status" value="1"/>
</dbReference>
<dbReference type="Pfam" id="PF06331">
    <property type="entry name" value="Tfb5"/>
    <property type="match status" value="1"/>
</dbReference>
<keyword evidence="10" id="KW-1185">Reference proteome</keyword>
<organism evidence="9 10">
    <name type="scientific">Coptis chinensis</name>
    <dbReference type="NCBI Taxonomy" id="261450"/>
    <lineage>
        <taxon>Eukaryota</taxon>
        <taxon>Viridiplantae</taxon>
        <taxon>Streptophyta</taxon>
        <taxon>Embryophyta</taxon>
        <taxon>Tracheophyta</taxon>
        <taxon>Spermatophyta</taxon>
        <taxon>Magnoliopsida</taxon>
        <taxon>Ranunculales</taxon>
        <taxon>Ranunculaceae</taxon>
        <taxon>Coptidoideae</taxon>
        <taxon>Coptis</taxon>
    </lineage>
</organism>
<dbReference type="GO" id="GO:0000439">
    <property type="term" value="C:transcription factor TFIIH core complex"/>
    <property type="evidence" value="ECO:0007669"/>
    <property type="project" value="UniProtKB-UniRule"/>
</dbReference>
<evidence type="ECO:0000256" key="6">
    <source>
        <dbReference type="ARBA" id="ARBA00023204"/>
    </source>
</evidence>
<keyword evidence="5 8" id="KW-0804">Transcription</keyword>
<comment type="subunit">
    <text evidence="8">Component of the 7-subunit TFIIH core complex.</text>
</comment>
<evidence type="ECO:0000256" key="5">
    <source>
        <dbReference type="ARBA" id="ARBA00023163"/>
    </source>
</evidence>
<sequence length="92" mass="10430">MQSTSIEMNNMGNSFKAFRVYIMVNATKGLVISSDIPMVQFIINYNSSLPASQRFILHVLDNTHLFVLPNVGEMIRSAISEFRDQNSYEKPA</sequence>
<evidence type="ECO:0000256" key="2">
    <source>
        <dbReference type="ARBA" id="ARBA00007470"/>
    </source>
</evidence>
<dbReference type="FunFam" id="3.30.70.1220:FF:000003">
    <property type="entry name" value="General transcription and DNA repair factor IIH subunit TFB5"/>
    <property type="match status" value="1"/>
</dbReference>
<dbReference type="SMART" id="SM01395">
    <property type="entry name" value="Tbf5"/>
    <property type="match status" value="1"/>
</dbReference>
<keyword evidence="6 8" id="KW-0234">DNA repair</keyword>
<comment type="caution">
    <text evidence="9">The sequence shown here is derived from an EMBL/GenBank/DDBJ whole genome shotgun (WGS) entry which is preliminary data.</text>
</comment>
<keyword evidence="4 8" id="KW-0805">Transcription regulation</keyword>
<dbReference type="OrthoDB" id="354at2759"/>
<dbReference type="GO" id="GO:0005675">
    <property type="term" value="C:transcription factor TFIIH holo complex"/>
    <property type="evidence" value="ECO:0007669"/>
    <property type="project" value="TreeGrafter"/>
</dbReference>
<comment type="function">
    <text evidence="8">In NER, TFIIH acts by opening DNA around the lesion to allow the excision of the damaged oligonucleotide and its replacement by a new DNA fragment. In transcription, TFIIH has an essential role in transcription initiation. When the pre-initiation complex (PIC) has been established, TFIIH is required for promoter opening and promoter escape.</text>
</comment>
<reference evidence="9 10" key="1">
    <citation type="submission" date="2020-10" db="EMBL/GenBank/DDBJ databases">
        <title>The Coptis chinensis genome and diversification of protoberbering-type alkaloids.</title>
        <authorList>
            <person name="Wang B."/>
            <person name="Shu S."/>
            <person name="Song C."/>
            <person name="Liu Y."/>
        </authorList>
    </citation>
    <scope>NUCLEOTIDE SEQUENCE [LARGE SCALE GENOMIC DNA]</scope>
    <source>
        <strain evidence="9">HL-2020</strain>
        <tissue evidence="9">Leaf</tissue>
    </source>
</reference>
<evidence type="ECO:0000256" key="3">
    <source>
        <dbReference type="ARBA" id="ARBA00022763"/>
    </source>
</evidence>
<dbReference type="EMBL" id="JADFTS010000005">
    <property type="protein sequence ID" value="KAF9604202.1"/>
    <property type="molecule type" value="Genomic_DNA"/>
</dbReference>
<evidence type="ECO:0000313" key="9">
    <source>
        <dbReference type="EMBL" id="KAF9604202.1"/>
    </source>
</evidence>
<dbReference type="AlphaFoldDB" id="A0A835HTL9"/>
<dbReference type="InterPro" id="IPR009400">
    <property type="entry name" value="TFIIH_TTDA/Tfb5"/>
</dbReference>
<evidence type="ECO:0000313" key="10">
    <source>
        <dbReference type="Proteomes" id="UP000631114"/>
    </source>
</evidence>
<keyword evidence="3 8" id="KW-0227">DNA damage</keyword>
<evidence type="ECO:0000256" key="8">
    <source>
        <dbReference type="RuleBase" id="RU368032"/>
    </source>
</evidence>